<accession>A0AAV6FNG8</accession>
<gene>
    <name evidence="6" type="ORF">AALO_G00251780</name>
</gene>
<dbReference type="InterPro" id="IPR051418">
    <property type="entry name" value="Spondin/Thrombospondin_T1"/>
</dbReference>
<dbReference type="Pfam" id="PF19028">
    <property type="entry name" value="TSP1_spondin"/>
    <property type="match status" value="1"/>
</dbReference>
<reference evidence="6" key="1">
    <citation type="submission" date="2020-10" db="EMBL/GenBank/DDBJ databases">
        <title>Chromosome-scale genome assembly of the Allis shad, Alosa alosa.</title>
        <authorList>
            <person name="Margot Z."/>
            <person name="Christophe K."/>
            <person name="Cabau C."/>
            <person name="Louis A."/>
            <person name="Berthelot C."/>
            <person name="Parey E."/>
            <person name="Roest Crollius H."/>
            <person name="Montfort J."/>
            <person name="Robinson-Rechavi M."/>
            <person name="Bucao C."/>
            <person name="Bouchez O."/>
            <person name="Gislard M."/>
            <person name="Lluch J."/>
            <person name="Milhes M."/>
            <person name="Lampietro C."/>
            <person name="Lopez Roques C."/>
            <person name="Donnadieu C."/>
            <person name="Braasch I."/>
            <person name="Desvignes T."/>
            <person name="Postlethwait J."/>
            <person name="Bobe J."/>
            <person name="Guiguen Y."/>
        </authorList>
    </citation>
    <scope>NUCLEOTIDE SEQUENCE</scope>
    <source>
        <strain evidence="6">M-15738</strain>
        <tissue evidence="6">Blood</tissue>
    </source>
</reference>
<dbReference type="GO" id="GO:0005886">
    <property type="term" value="C:plasma membrane"/>
    <property type="evidence" value="ECO:0007669"/>
    <property type="project" value="TreeGrafter"/>
</dbReference>
<dbReference type="InterPro" id="IPR000884">
    <property type="entry name" value="TSP1_rpt"/>
</dbReference>
<feature type="domain" description="Spondin-like TSP1" evidence="5">
    <location>
        <begin position="181"/>
        <end position="223"/>
    </location>
</feature>
<dbReference type="FunFam" id="2.20.100.10:FF:000015">
    <property type="entry name" value="Thrombospondin, type I, domain containing 7A"/>
    <property type="match status" value="1"/>
</dbReference>
<dbReference type="PROSITE" id="PS50092">
    <property type="entry name" value="TSP1"/>
    <property type="match status" value="2"/>
</dbReference>
<keyword evidence="7" id="KW-1185">Reference proteome</keyword>
<dbReference type="PANTHER" id="PTHR11311:SF8">
    <property type="entry name" value="THROMBOSPONDIN TYPE-1 DOMAIN-CONTAINING PROTEIN 7A"/>
    <property type="match status" value="1"/>
</dbReference>
<proteinExistence type="predicted"/>
<evidence type="ECO:0000256" key="1">
    <source>
        <dbReference type="ARBA" id="ARBA00022729"/>
    </source>
</evidence>
<evidence type="ECO:0000313" key="7">
    <source>
        <dbReference type="Proteomes" id="UP000823561"/>
    </source>
</evidence>
<dbReference type="PANTHER" id="PTHR11311">
    <property type="entry name" value="SPONDIN"/>
    <property type="match status" value="1"/>
</dbReference>
<dbReference type="GO" id="GO:0030036">
    <property type="term" value="P:actin cytoskeleton organization"/>
    <property type="evidence" value="ECO:0007669"/>
    <property type="project" value="TreeGrafter"/>
</dbReference>
<name>A0AAV6FNG8_9TELE</name>
<dbReference type="InterPro" id="IPR036383">
    <property type="entry name" value="TSP1_rpt_sf"/>
</dbReference>
<dbReference type="SMART" id="SM00209">
    <property type="entry name" value="TSP1"/>
    <property type="match status" value="2"/>
</dbReference>
<dbReference type="Proteomes" id="UP000823561">
    <property type="component" value="Chromosome 20"/>
</dbReference>
<evidence type="ECO:0000256" key="3">
    <source>
        <dbReference type="ARBA" id="ARBA00023180"/>
    </source>
</evidence>
<evidence type="ECO:0000256" key="4">
    <source>
        <dbReference type="SAM" id="MobiDB-lite"/>
    </source>
</evidence>
<keyword evidence="2" id="KW-1015">Disulfide bond</keyword>
<evidence type="ECO:0000259" key="5">
    <source>
        <dbReference type="Pfam" id="PF19028"/>
    </source>
</evidence>
<organism evidence="6 7">
    <name type="scientific">Alosa alosa</name>
    <name type="common">allis shad</name>
    <dbReference type="NCBI Taxonomy" id="278164"/>
    <lineage>
        <taxon>Eukaryota</taxon>
        <taxon>Metazoa</taxon>
        <taxon>Chordata</taxon>
        <taxon>Craniata</taxon>
        <taxon>Vertebrata</taxon>
        <taxon>Euteleostomi</taxon>
        <taxon>Actinopterygii</taxon>
        <taxon>Neopterygii</taxon>
        <taxon>Teleostei</taxon>
        <taxon>Clupei</taxon>
        <taxon>Clupeiformes</taxon>
        <taxon>Clupeoidei</taxon>
        <taxon>Clupeidae</taxon>
        <taxon>Alosa</taxon>
    </lineage>
</organism>
<sequence length="289" mass="32386">MWHHHPVTGPLPQHLWTGPKQKRKQSRKRIIIQLPANGGQDCPEVLTQDRDCETPSICPGYRWKTHKWRRCQLVPWSVRQDTPGAQEICGPGLQARAVSCRRVDGGLVDIGACLRNASPMPALTQSCQLPCQDDCQLTQWSKFSSCAADCVGVRTRKRMLVGKSRKRYIEEACIIPCPSDCKLSEWSNWSRCSKSCGSGVKVRSKWLREKPYNGGRPCPKLDHVNQVYEVVPCLSDCGQYVWVAEPWSVWKVSNVDLKENCGEGVQTRKVRCMLNSIDGPSDTGGGLPV</sequence>
<protein>
    <recommendedName>
        <fullName evidence="5">Spondin-like TSP1 domain-containing protein</fullName>
    </recommendedName>
</protein>
<dbReference type="Gene3D" id="2.20.100.10">
    <property type="entry name" value="Thrombospondin type-1 (TSP1) repeat"/>
    <property type="match status" value="2"/>
</dbReference>
<evidence type="ECO:0000313" key="6">
    <source>
        <dbReference type="EMBL" id="KAG5264263.1"/>
    </source>
</evidence>
<comment type="caution">
    <text evidence="6">The sequence shown here is derived from an EMBL/GenBank/DDBJ whole genome shotgun (WGS) entry which is preliminary data.</text>
</comment>
<dbReference type="InterPro" id="IPR044004">
    <property type="entry name" value="TSP1_spondin_dom"/>
</dbReference>
<dbReference type="AlphaFoldDB" id="A0AAV6FNG8"/>
<keyword evidence="3" id="KW-0325">Glycoprotein</keyword>
<evidence type="ECO:0000256" key="2">
    <source>
        <dbReference type="ARBA" id="ARBA00023157"/>
    </source>
</evidence>
<dbReference type="EMBL" id="JADWDJ010000020">
    <property type="protein sequence ID" value="KAG5264263.1"/>
    <property type="molecule type" value="Genomic_DNA"/>
</dbReference>
<feature type="region of interest" description="Disordered" evidence="4">
    <location>
        <begin position="1"/>
        <end position="22"/>
    </location>
</feature>
<dbReference type="SUPFAM" id="SSF82895">
    <property type="entry name" value="TSP-1 type 1 repeat"/>
    <property type="match status" value="2"/>
</dbReference>
<keyword evidence="1" id="KW-0732">Signal</keyword>